<evidence type="ECO:0000313" key="3">
    <source>
        <dbReference type="EMBL" id="KAJ3658059.1"/>
    </source>
</evidence>
<evidence type="ECO:0000256" key="1">
    <source>
        <dbReference type="PROSITE-ProRule" id="PRU00047"/>
    </source>
</evidence>
<evidence type="ECO:0000259" key="2">
    <source>
        <dbReference type="PROSITE" id="PS50158"/>
    </source>
</evidence>
<dbReference type="GO" id="GO:0008270">
    <property type="term" value="F:zinc ion binding"/>
    <property type="evidence" value="ECO:0007669"/>
    <property type="project" value="UniProtKB-KW"/>
</dbReference>
<gene>
    <name evidence="3" type="ORF">Zmor_009825</name>
</gene>
<dbReference type="GO" id="GO:0003676">
    <property type="term" value="F:nucleic acid binding"/>
    <property type="evidence" value="ECO:0007669"/>
    <property type="project" value="InterPro"/>
</dbReference>
<comment type="caution">
    <text evidence="3">The sequence shown here is derived from an EMBL/GenBank/DDBJ whole genome shotgun (WGS) entry which is preliminary data.</text>
</comment>
<keyword evidence="1" id="KW-0862">Zinc</keyword>
<proteinExistence type="predicted"/>
<dbReference type="Gene3D" id="2.40.70.10">
    <property type="entry name" value="Acid Proteases"/>
    <property type="match status" value="1"/>
</dbReference>
<sequence>MAITADQLQQLIERLKPAETIKHFTHCPARFDGTRTKEAVEDFLATANFYKVTEKITDENALLGIPLLLQGTAYTWWTGVKAGINTWVDAVGVLRQEFAPTPPAYQIYLDVFATKQDQRTSTGLFVSQKRALLAQVEPADTESRQLDMVYGLLKWDIRSRVPRKMLHNFAQLLAAANEIEMQAQSRNIERGAVPTTAPAPPRNDKRARCEFCRHVGHETSACRKRQRHLSAKAPSQNNPVTCYGCGKPGVFRRNCPECNKENTNASTLNVQFCALDARKFERPAVQMNIDGMSGTAFLDSGARTSLASSQLYGLLKKKGHNFEDATVRLTQADVNSKISRIKTCTLPITLKGRTTATQFIAIPEALNSKTLLRADFLQKSRMVVDYGSQRWHYAGNRHECYGFISKEESPGPVEIAFHELRTPPPNANILKEKFIGNRPQEVASSMDTSETVEISDIISDLTGGYGPILTPLPATPVTARPRNPPHYHFGVETSRSAYMMSDAAFAVEREWSNALNPNDLQLLAEIRMATLDVHDVILRAEDEAVTLDTQQKMN</sequence>
<protein>
    <recommendedName>
        <fullName evidence="2">CCHC-type domain-containing protein</fullName>
    </recommendedName>
</protein>
<dbReference type="Gene3D" id="4.10.60.10">
    <property type="entry name" value="Zinc finger, CCHC-type"/>
    <property type="match status" value="1"/>
</dbReference>
<reference evidence="3" key="1">
    <citation type="journal article" date="2023" name="G3 (Bethesda)">
        <title>Whole genome assemblies of Zophobas morio and Tenebrio molitor.</title>
        <authorList>
            <person name="Kaur S."/>
            <person name="Stinson S.A."/>
            <person name="diCenzo G.C."/>
        </authorList>
    </citation>
    <scope>NUCLEOTIDE SEQUENCE</scope>
    <source>
        <strain evidence="3">QUZm001</strain>
    </source>
</reference>
<dbReference type="SUPFAM" id="SSF50630">
    <property type="entry name" value="Acid proteases"/>
    <property type="match status" value="1"/>
</dbReference>
<evidence type="ECO:0000313" key="4">
    <source>
        <dbReference type="Proteomes" id="UP001168821"/>
    </source>
</evidence>
<keyword evidence="1" id="KW-0863">Zinc-finger</keyword>
<name>A0AA38MJ56_9CUCU</name>
<keyword evidence="4" id="KW-1185">Reference proteome</keyword>
<dbReference type="AlphaFoldDB" id="A0AA38MJ56"/>
<accession>A0AA38MJ56</accession>
<feature type="domain" description="CCHC-type" evidence="2">
    <location>
        <begin position="242"/>
        <end position="257"/>
    </location>
</feature>
<dbReference type="InterPro" id="IPR021109">
    <property type="entry name" value="Peptidase_aspartic_dom_sf"/>
</dbReference>
<dbReference type="PROSITE" id="PS50158">
    <property type="entry name" value="ZF_CCHC"/>
    <property type="match status" value="1"/>
</dbReference>
<dbReference type="InterPro" id="IPR001878">
    <property type="entry name" value="Znf_CCHC"/>
</dbReference>
<dbReference type="Proteomes" id="UP001168821">
    <property type="component" value="Unassembled WGS sequence"/>
</dbReference>
<dbReference type="EMBL" id="JALNTZ010000003">
    <property type="protein sequence ID" value="KAJ3658059.1"/>
    <property type="molecule type" value="Genomic_DNA"/>
</dbReference>
<organism evidence="3 4">
    <name type="scientific">Zophobas morio</name>
    <dbReference type="NCBI Taxonomy" id="2755281"/>
    <lineage>
        <taxon>Eukaryota</taxon>
        <taxon>Metazoa</taxon>
        <taxon>Ecdysozoa</taxon>
        <taxon>Arthropoda</taxon>
        <taxon>Hexapoda</taxon>
        <taxon>Insecta</taxon>
        <taxon>Pterygota</taxon>
        <taxon>Neoptera</taxon>
        <taxon>Endopterygota</taxon>
        <taxon>Coleoptera</taxon>
        <taxon>Polyphaga</taxon>
        <taxon>Cucujiformia</taxon>
        <taxon>Tenebrionidae</taxon>
        <taxon>Zophobas</taxon>
    </lineage>
</organism>
<keyword evidence="1" id="KW-0479">Metal-binding</keyword>